<sequence length="323" mass="35901">MTTSTITKPGVYQLDAEIYHGNCTLTPALSAGFAWNMLKDGGCPAKAWFNSSLNPDYAPEQKTEFDIGSAAHLLFLEPDRYDAAVHIVRAFTKDGKPSEGYTSADAKNQRDDARNAGKIPLLPAQAEKVAGMRRAMRNEIPDLPFSTAPKFADDAFSGGQAEQSYFWRDERFGIWCKCRPDYVKPGHVVDYKTSTTADPADLKKVAANMGWHVRAAHYLEGHKALTGEDATYWYVVQEKEAPYLTTVGKVAGAALEWGRIMLPAARAVFAGCLRSNRWPSYSEDAVLVELPAWAERQLQDRHDAGEFDPSRYFDLARAWQAPL</sequence>
<dbReference type="Pfam" id="PF12684">
    <property type="entry name" value="DUF3799"/>
    <property type="match status" value="1"/>
</dbReference>
<evidence type="ECO:0000259" key="1">
    <source>
        <dbReference type="Pfam" id="PF12684"/>
    </source>
</evidence>
<name>A0A4D8R4H4_AZOBR</name>
<organism evidence="2 3">
    <name type="scientific">Azospirillum brasilense</name>
    <dbReference type="NCBI Taxonomy" id="192"/>
    <lineage>
        <taxon>Bacteria</taxon>
        <taxon>Pseudomonadati</taxon>
        <taxon>Pseudomonadota</taxon>
        <taxon>Alphaproteobacteria</taxon>
        <taxon>Rhodospirillales</taxon>
        <taxon>Azospirillaceae</taxon>
        <taxon>Azospirillum</taxon>
    </lineage>
</organism>
<dbReference type="Proteomes" id="UP000298693">
    <property type="component" value="Chromosome"/>
</dbReference>
<dbReference type="InterPro" id="IPR011604">
    <property type="entry name" value="PDDEXK-like_dom_sf"/>
</dbReference>
<evidence type="ECO:0000313" key="3">
    <source>
        <dbReference type="Proteomes" id="UP000298693"/>
    </source>
</evidence>
<proteinExistence type="predicted"/>
<dbReference type="Gene3D" id="3.90.320.10">
    <property type="match status" value="1"/>
</dbReference>
<reference evidence="2 3" key="1">
    <citation type="submission" date="2018-09" db="EMBL/GenBank/DDBJ databases">
        <title>Whole genome based analysis of evolution and adaptive divergence in Indian and Brazilian strains of Azospirillum brasilense.</title>
        <authorList>
            <person name="Singh C."/>
            <person name="Tripathi A.K."/>
        </authorList>
    </citation>
    <scope>NUCLEOTIDE SEQUENCE [LARGE SCALE GENOMIC DNA]</scope>
    <source>
        <strain evidence="2 3">MTCC4039</strain>
    </source>
</reference>
<feature type="domain" description="Putative exodeoxyribonuclease 8 PDDEXK-like" evidence="1">
    <location>
        <begin position="43"/>
        <end position="286"/>
    </location>
</feature>
<accession>A0A4D8R4H4</accession>
<evidence type="ECO:0000313" key="2">
    <source>
        <dbReference type="EMBL" id="QCO14029.1"/>
    </source>
</evidence>
<dbReference type="AlphaFoldDB" id="A0A4D8R4H4"/>
<dbReference type="EMBL" id="CP032345">
    <property type="protein sequence ID" value="QCO14029.1"/>
    <property type="molecule type" value="Genomic_DNA"/>
</dbReference>
<dbReference type="InterPro" id="IPR024432">
    <property type="entry name" value="Put_RecE_PDDEXK-like_dom"/>
</dbReference>
<protein>
    <recommendedName>
        <fullName evidence="1">Putative exodeoxyribonuclease 8 PDDEXK-like domain-containing protein</fullName>
    </recommendedName>
</protein>
<dbReference type="RefSeq" id="WP_137138683.1">
    <property type="nucleotide sequence ID" value="NZ_CP032345.1"/>
</dbReference>
<gene>
    <name evidence="2" type="ORF">D3869_01595</name>
</gene>